<evidence type="ECO:0000313" key="2">
    <source>
        <dbReference type="Proteomes" id="UP000001261"/>
    </source>
</evidence>
<dbReference type="PANTHER" id="PTHR37535:SF4">
    <property type="entry name" value="FLUG DOMAIN-CONTAINING PROTEIN"/>
    <property type="match status" value="1"/>
</dbReference>
<reference evidence="2" key="2">
    <citation type="journal article" date="2010" name="Genome Res.">
        <title>Population genomic sequencing of Coccidioides fungi reveals recent hybridization and transposon control.</title>
        <authorList>
            <person name="Neafsey D.E."/>
            <person name="Barker B.M."/>
            <person name="Sharpton T.J."/>
            <person name="Stajich J.E."/>
            <person name="Park D.J."/>
            <person name="Whiston E."/>
            <person name="Hung C.-Y."/>
            <person name="McMahan C."/>
            <person name="White J."/>
            <person name="Sykes S."/>
            <person name="Heiman D."/>
            <person name="Young S."/>
            <person name="Zeng Q."/>
            <person name="Abouelleil A."/>
            <person name="Aftuck L."/>
            <person name="Bessette D."/>
            <person name="Brown A."/>
            <person name="FitzGerald M."/>
            <person name="Lui A."/>
            <person name="Macdonald J.P."/>
            <person name="Priest M."/>
            <person name="Orbach M.J."/>
            <person name="Galgiani J.N."/>
            <person name="Kirkland T.N."/>
            <person name="Cole G.T."/>
            <person name="Birren B.W."/>
            <person name="Henn M.R."/>
            <person name="Taylor J.W."/>
            <person name="Rounsley S.D."/>
        </authorList>
    </citation>
    <scope>GENOME REANNOTATION</scope>
    <source>
        <strain evidence="2">RS</strain>
    </source>
</reference>
<sequence>MAGIRALFYYLPLALPIYIKTGAIERKARKPKPKGHYMDIISQPSQDIKPNLEPSTLRAMQRVENNYKEFVLENLKPPCPNHWLKNLTINVIEAFLRWYLDCHNVGSLPGFLVLVRFWRIYYCYELDMDFPYHLKRKTKELICTVLKFDYGLCEMAKLQPPINPDDLFALLYHAVAISQVYFPTQRQRTQHGTIRKMMTGTSARPGTLLESSGYCRTNDSLLWGDIELFMVMDPEHPTCQVLLMRVKHRLNKRKRNKGVPPIYSYTERNDNLGYCVIQDILDFAFEDDAFASEYIKEPWDIWRHTKVPEHRKSVPIHIKKEMWRILVFRPGVQNEEGKWITHPTRALTAKQFGEDENNLSRATGMEKVENLTEHQHNHVMGHTKGEIFRAYVNPYAGDTQSIYLGTPTSEALNKLSTHASLTRDPAAPQCLTKEQKEAVENYPELIQAKQEHHNCKQQLVLWYGKIQKAAGTLEAQEYVKINWLVRATHKKLQKCAFEQVRDLLEDRIKSLELHLELHHLHVPKNLLGKVVPTELARHCPFPVNFPPQSPTGLQCPECLSNGDYHPAARQFSFASRYNLKDHIDCMHLAKKDFLKVVMCGYPGFTVPGIQLPGA</sequence>
<dbReference type="GeneID" id="24164385"/>
<dbReference type="RefSeq" id="XP_001247995.2">
    <property type="nucleotide sequence ID" value="XM_001247994.2"/>
</dbReference>
<evidence type="ECO:0000313" key="1">
    <source>
        <dbReference type="EMBL" id="EAS36412.3"/>
    </source>
</evidence>
<dbReference type="STRING" id="246410.J3KJW4"/>
<organism evidence="1 2">
    <name type="scientific">Coccidioides immitis (strain RS)</name>
    <name type="common">Valley fever fungus</name>
    <dbReference type="NCBI Taxonomy" id="246410"/>
    <lineage>
        <taxon>Eukaryota</taxon>
        <taxon>Fungi</taxon>
        <taxon>Dikarya</taxon>
        <taxon>Ascomycota</taxon>
        <taxon>Pezizomycotina</taxon>
        <taxon>Eurotiomycetes</taxon>
        <taxon>Eurotiomycetidae</taxon>
        <taxon>Onygenales</taxon>
        <taxon>Onygenaceae</taxon>
        <taxon>Coccidioides</taxon>
    </lineage>
</organism>
<proteinExistence type="predicted"/>
<dbReference type="OrthoDB" id="4183762at2759"/>
<protein>
    <submittedName>
        <fullName evidence="1">FluG domain-containing protein</fullName>
    </submittedName>
</protein>
<dbReference type="AlphaFoldDB" id="J3KJW4"/>
<dbReference type="Proteomes" id="UP000001261">
    <property type="component" value="Unassembled WGS sequence"/>
</dbReference>
<dbReference type="VEuPathDB" id="FungiDB:CIMG_12758"/>
<dbReference type="PANTHER" id="PTHR37535">
    <property type="entry name" value="FLUG DOMAIN PROTEIN"/>
    <property type="match status" value="1"/>
</dbReference>
<dbReference type="InterPro" id="IPR021842">
    <property type="entry name" value="DUF3435"/>
</dbReference>
<keyword evidence="2" id="KW-1185">Reference proteome</keyword>
<dbReference type="EMBL" id="GG704911">
    <property type="protein sequence ID" value="EAS36412.3"/>
    <property type="molecule type" value="Genomic_DNA"/>
</dbReference>
<reference evidence="2" key="1">
    <citation type="journal article" date="2009" name="Genome Res.">
        <title>Comparative genomic analyses of the human fungal pathogens Coccidioides and their relatives.</title>
        <authorList>
            <person name="Sharpton T.J."/>
            <person name="Stajich J.E."/>
            <person name="Rounsley S.D."/>
            <person name="Gardner M.J."/>
            <person name="Wortman J.R."/>
            <person name="Jordar V.S."/>
            <person name="Maiti R."/>
            <person name="Kodira C.D."/>
            <person name="Neafsey D.E."/>
            <person name="Zeng Q."/>
            <person name="Hung C.-Y."/>
            <person name="McMahan C."/>
            <person name="Muszewska A."/>
            <person name="Grynberg M."/>
            <person name="Mandel M.A."/>
            <person name="Kellner E.M."/>
            <person name="Barker B.M."/>
            <person name="Galgiani J.N."/>
            <person name="Orbach M.J."/>
            <person name="Kirkland T.N."/>
            <person name="Cole G.T."/>
            <person name="Henn M.R."/>
            <person name="Birren B.W."/>
            <person name="Taylor J.W."/>
        </authorList>
    </citation>
    <scope>NUCLEOTIDE SEQUENCE [LARGE SCALE GENOMIC DNA]</scope>
    <source>
        <strain evidence="2">RS</strain>
    </source>
</reference>
<dbReference type="InParanoid" id="J3KJW4"/>
<gene>
    <name evidence="1" type="ORF">CIMG_12758</name>
</gene>
<dbReference type="Pfam" id="PF11917">
    <property type="entry name" value="DUF3435"/>
    <property type="match status" value="1"/>
</dbReference>
<name>J3KJW4_COCIM</name>
<accession>J3KJW4</accession>
<dbReference type="OMA" id="TPIHFKE"/>
<dbReference type="KEGG" id="cim:CIMG_12758"/>